<dbReference type="Proteomes" id="UP000697710">
    <property type="component" value="Unassembled WGS sequence"/>
</dbReference>
<name>A0A956RQ56_UNCEI</name>
<feature type="transmembrane region" description="Helical" evidence="8">
    <location>
        <begin position="159"/>
        <end position="178"/>
    </location>
</feature>
<dbReference type="Pfam" id="PF07690">
    <property type="entry name" value="MFS_1"/>
    <property type="match status" value="1"/>
</dbReference>
<gene>
    <name evidence="9" type="ORF">KC729_12955</name>
</gene>
<dbReference type="Gene3D" id="1.20.1250.20">
    <property type="entry name" value="MFS general substrate transporter like domains"/>
    <property type="match status" value="1"/>
</dbReference>
<dbReference type="InterPro" id="IPR011701">
    <property type="entry name" value="MFS"/>
</dbReference>
<feature type="transmembrane region" description="Helical" evidence="8">
    <location>
        <begin position="40"/>
        <end position="60"/>
    </location>
</feature>
<keyword evidence="2" id="KW-0813">Transport</keyword>
<dbReference type="PANTHER" id="PTHR23517">
    <property type="entry name" value="RESISTANCE PROTEIN MDTM, PUTATIVE-RELATED-RELATED"/>
    <property type="match status" value="1"/>
</dbReference>
<evidence type="ECO:0000313" key="9">
    <source>
        <dbReference type="EMBL" id="MCA9728590.1"/>
    </source>
</evidence>
<comment type="subcellular location">
    <subcellularLocation>
        <location evidence="1">Cell membrane</location>
        <topology evidence="1">Multi-pass membrane protein</topology>
    </subcellularLocation>
</comment>
<keyword evidence="6 8" id="KW-0472">Membrane</keyword>
<protein>
    <submittedName>
        <fullName evidence="9">MFS transporter</fullName>
    </submittedName>
</protein>
<evidence type="ECO:0000256" key="4">
    <source>
        <dbReference type="ARBA" id="ARBA00022692"/>
    </source>
</evidence>
<feature type="transmembrane region" description="Helical" evidence="8">
    <location>
        <begin position="250"/>
        <end position="269"/>
    </location>
</feature>
<feature type="compositionally biased region" description="Basic and acidic residues" evidence="7">
    <location>
        <begin position="216"/>
        <end position="234"/>
    </location>
</feature>
<dbReference type="SUPFAM" id="SSF103473">
    <property type="entry name" value="MFS general substrate transporter"/>
    <property type="match status" value="1"/>
</dbReference>
<reference evidence="9" key="1">
    <citation type="submission" date="2020-04" db="EMBL/GenBank/DDBJ databases">
        <authorList>
            <person name="Zhang T."/>
        </authorList>
    </citation>
    <scope>NUCLEOTIDE SEQUENCE</scope>
    <source>
        <strain evidence="9">HKST-UBA01</strain>
    </source>
</reference>
<evidence type="ECO:0000313" key="10">
    <source>
        <dbReference type="Proteomes" id="UP000697710"/>
    </source>
</evidence>
<dbReference type="GO" id="GO:0005886">
    <property type="term" value="C:plasma membrane"/>
    <property type="evidence" value="ECO:0007669"/>
    <property type="project" value="UniProtKB-SubCell"/>
</dbReference>
<keyword evidence="4 8" id="KW-0812">Transmembrane</keyword>
<feature type="region of interest" description="Disordered" evidence="7">
    <location>
        <begin position="187"/>
        <end position="237"/>
    </location>
</feature>
<sequence length="435" mass="46283">MPSAAFLARIYAASFLYDGSFYVVMTVVALRAIALGASSLQLGLMPVLGSGSYVLAALVLGHLSDRWPRFAMARIGCVLRAAAVLGVIGAGDPVSLLWWMPVLGASNGFFWPGLQAVLGTVAEGERLGRVLGGFNVGWSTGKMLGFFLGGFFLERVGHAPVLVAAAFATFAPALILPWREVRTSAGTAGDEHDRLDRHDPNDRLDPCDPNDPSEPTDLHDSRDPRDPRDRDPIRRGLPGGPAAWSRWRQLGWAANFVLFGLGATLNFHYPKFLDAHGLGGGAVFGAFLGIVYLSQTVFFVVAGLWHGWPFRLWPLAGTQIACATGVGMLLVLRAPVAIWAVAPLVGIGLGFAYSSSIYYSLHGSRQKGQSTGIHEALLGSGSFLLPFLAGVLVDLTGSLAAPYLLLVGALLVLVIFETTRVVVLRVDRGARLPGA</sequence>
<dbReference type="GO" id="GO:0022857">
    <property type="term" value="F:transmembrane transporter activity"/>
    <property type="evidence" value="ECO:0007669"/>
    <property type="project" value="InterPro"/>
</dbReference>
<feature type="transmembrane region" description="Helical" evidence="8">
    <location>
        <begin position="12"/>
        <end position="34"/>
    </location>
</feature>
<feature type="transmembrane region" description="Helical" evidence="8">
    <location>
        <begin position="312"/>
        <end position="332"/>
    </location>
</feature>
<feature type="compositionally biased region" description="Basic and acidic residues" evidence="7">
    <location>
        <begin position="189"/>
        <end position="206"/>
    </location>
</feature>
<feature type="transmembrane region" description="Helical" evidence="8">
    <location>
        <begin position="373"/>
        <end position="393"/>
    </location>
</feature>
<keyword evidence="3" id="KW-1003">Cell membrane</keyword>
<feature type="transmembrane region" description="Helical" evidence="8">
    <location>
        <begin position="281"/>
        <end position="305"/>
    </location>
</feature>
<reference evidence="9" key="2">
    <citation type="journal article" date="2021" name="Microbiome">
        <title>Successional dynamics and alternative stable states in a saline activated sludge microbial community over 9 years.</title>
        <authorList>
            <person name="Wang Y."/>
            <person name="Ye J."/>
            <person name="Ju F."/>
            <person name="Liu L."/>
            <person name="Boyd J.A."/>
            <person name="Deng Y."/>
            <person name="Parks D.H."/>
            <person name="Jiang X."/>
            <person name="Yin X."/>
            <person name="Woodcroft B.J."/>
            <person name="Tyson G.W."/>
            <person name="Hugenholtz P."/>
            <person name="Polz M.F."/>
            <person name="Zhang T."/>
        </authorList>
    </citation>
    <scope>NUCLEOTIDE SEQUENCE</scope>
    <source>
        <strain evidence="9">HKST-UBA01</strain>
    </source>
</reference>
<dbReference type="AlphaFoldDB" id="A0A956RQ56"/>
<dbReference type="EMBL" id="JAGQHR010000424">
    <property type="protein sequence ID" value="MCA9728590.1"/>
    <property type="molecule type" value="Genomic_DNA"/>
</dbReference>
<evidence type="ECO:0000256" key="6">
    <source>
        <dbReference type="ARBA" id="ARBA00023136"/>
    </source>
</evidence>
<feature type="transmembrane region" description="Helical" evidence="8">
    <location>
        <begin position="338"/>
        <end position="361"/>
    </location>
</feature>
<evidence type="ECO:0000256" key="7">
    <source>
        <dbReference type="SAM" id="MobiDB-lite"/>
    </source>
</evidence>
<feature type="transmembrane region" description="Helical" evidence="8">
    <location>
        <begin position="399"/>
        <end position="423"/>
    </location>
</feature>
<dbReference type="InterPro" id="IPR050171">
    <property type="entry name" value="MFS_Transporters"/>
</dbReference>
<organism evidence="9 10">
    <name type="scientific">Eiseniibacteriota bacterium</name>
    <dbReference type="NCBI Taxonomy" id="2212470"/>
    <lineage>
        <taxon>Bacteria</taxon>
        <taxon>Candidatus Eiseniibacteriota</taxon>
    </lineage>
</organism>
<evidence type="ECO:0000256" key="8">
    <source>
        <dbReference type="SAM" id="Phobius"/>
    </source>
</evidence>
<evidence type="ECO:0000256" key="3">
    <source>
        <dbReference type="ARBA" id="ARBA00022475"/>
    </source>
</evidence>
<proteinExistence type="predicted"/>
<accession>A0A956RQ56</accession>
<dbReference type="PANTHER" id="PTHR23517:SF3">
    <property type="entry name" value="INTEGRAL MEMBRANE TRANSPORT PROTEIN"/>
    <property type="match status" value="1"/>
</dbReference>
<evidence type="ECO:0000256" key="5">
    <source>
        <dbReference type="ARBA" id="ARBA00022989"/>
    </source>
</evidence>
<dbReference type="InterPro" id="IPR036259">
    <property type="entry name" value="MFS_trans_sf"/>
</dbReference>
<keyword evidence="5 8" id="KW-1133">Transmembrane helix</keyword>
<evidence type="ECO:0000256" key="1">
    <source>
        <dbReference type="ARBA" id="ARBA00004651"/>
    </source>
</evidence>
<evidence type="ECO:0000256" key="2">
    <source>
        <dbReference type="ARBA" id="ARBA00022448"/>
    </source>
</evidence>
<comment type="caution">
    <text evidence="9">The sequence shown here is derived from an EMBL/GenBank/DDBJ whole genome shotgun (WGS) entry which is preliminary data.</text>
</comment>